<keyword evidence="1 5" id="KW-0540">Nuclease</keyword>
<organism evidence="9 10">
    <name type="scientific">candidate division WOR-1 bacterium RIFCSPHIGHO2_01_FULL_53_15</name>
    <dbReference type="NCBI Taxonomy" id="1802564"/>
    <lineage>
        <taxon>Bacteria</taxon>
        <taxon>Bacillati</taxon>
        <taxon>Saganbacteria</taxon>
    </lineage>
</organism>
<dbReference type="SUPFAM" id="SSF54791">
    <property type="entry name" value="Eukaryotic type KH-domain (KH-domain type I)"/>
    <property type="match status" value="1"/>
</dbReference>
<reference evidence="9 10" key="1">
    <citation type="journal article" date="2016" name="Nat. Commun.">
        <title>Thousands of microbial genomes shed light on interconnected biogeochemical processes in an aquifer system.</title>
        <authorList>
            <person name="Anantharaman K."/>
            <person name="Brown C.T."/>
            <person name="Hug L.A."/>
            <person name="Sharon I."/>
            <person name="Castelle C.J."/>
            <person name="Probst A.J."/>
            <person name="Thomas B.C."/>
            <person name="Singh A."/>
            <person name="Wilkins M.J."/>
            <person name="Karaoz U."/>
            <person name="Brodie E.L."/>
            <person name="Williams K.H."/>
            <person name="Hubbard S.S."/>
            <person name="Banfield J.F."/>
        </authorList>
    </citation>
    <scope>NUCLEOTIDE SEQUENCE [LARGE SCALE GENOMIC DNA]</scope>
</reference>
<dbReference type="SUPFAM" id="SSF109604">
    <property type="entry name" value="HD-domain/PDEase-like"/>
    <property type="match status" value="1"/>
</dbReference>
<dbReference type="PANTHER" id="PTHR12826:SF15">
    <property type="entry name" value="RIBONUCLEASE Y"/>
    <property type="match status" value="1"/>
</dbReference>
<feature type="transmembrane region" description="Helical" evidence="5">
    <location>
        <begin position="6"/>
        <end position="26"/>
    </location>
</feature>
<keyword evidence="7" id="KW-0175">Coiled coil</keyword>
<evidence type="ECO:0000256" key="4">
    <source>
        <dbReference type="ARBA" id="ARBA00022884"/>
    </source>
</evidence>
<sequence length="515" mass="57928">MDLQTLTYIIIAALVVFGLAVAYLVVRRQLAEQKVRLAEETAKRILEDAKKDTERIKKEALLEARDEAIRLKADLERESKERKGELTSLERRLQSREDHLENKEKNLEGREKIIKKAEEDLIKLRDTLSRVKDQLVVELEKVAALSREEAKKELLTRLDKELELEAAKKIKASEEEVRKESDKRAREILATAIQRCAVDHVVETTTSMVELPSDDMKGRIIGREGRNIRAFETKTGVDLIVDDTPEAVILSSFDPLRRETARLTLQKLIADGRIHPARVEEMYEKSKVELKTAMWEHGERAALEVGVHGLPPVIIQLLGRLHYRTSYGQNVLQHSVEMAHLAGMLAAELGVNVNLAKRAALLHDLGKAIDQDVEGTHVRLGVTFAEKAGESPEVLHAMEAHHGDVETKTVEAVIVQVCDAISSARPGARRDTLEAYVKRLEKLETVAKSFEGVEKVYAISAGREVRVMVQPERIDDAMAPKLAHDIAKKIEAELEYPGEIRVTVIRETRSTDVAK</sequence>
<feature type="domain" description="HD" evidence="8">
    <location>
        <begin position="331"/>
        <end position="424"/>
    </location>
</feature>
<dbReference type="Pfam" id="PF12072">
    <property type="entry name" value="RNase_Y_N"/>
    <property type="match status" value="1"/>
</dbReference>
<dbReference type="GO" id="GO:0016787">
    <property type="term" value="F:hydrolase activity"/>
    <property type="evidence" value="ECO:0007669"/>
    <property type="project" value="UniProtKB-KW"/>
</dbReference>
<evidence type="ECO:0000256" key="2">
    <source>
        <dbReference type="ARBA" id="ARBA00022759"/>
    </source>
</evidence>
<evidence type="ECO:0000259" key="8">
    <source>
        <dbReference type="PROSITE" id="PS51831"/>
    </source>
</evidence>
<dbReference type="InterPro" id="IPR036612">
    <property type="entry name" value="KH_dom_type_1_sf"/>
</dbReference>
<dbReference type="GO" id="GO:0004521">
    <property type="term" value="F:RNA endonuclease activity"/>
    <property type="evidence" value="ECO:0007669"/>
    <property type="project" value="UniProtKB-UniRule"/>
</dbReference>
<evidence type="ECO:0000256" key="5">
    <source>
        <dbReference type="HAMAP-Rule" id="MF_00335"/>
    </source>
</evidence>
<dbReference type="GO" id="GO:0006402">
    <property type="term" value="P:mRNA catabolic process"/>
    <property type="evidence" value="ECO:0007669"/>
    <property type="project" value="UniProtKB-UniRule"/>
</dbReference>
<dbReference type="CDD" id="cd22431">
    <property type="entry name" value="KH-I_RNaseY"/>
    <property type="match status" value="1"/>
</dbReference>
<accession>A0A1F4Q2E4</accession>
<gene>
    <name evidence="5" type="primary">rny</name>
    <name evidence="9" type="ORF">A2625_01735</name>
</gene>
<keyword evidence="5" id="KW-1003">Cell membrane</keyword>
<dbReference type="PROSITE" id="PS50084">
    <property type="entry name" value="KH_TYPE_1"/>
    <property type="match status" value="1"/>
</dbReference>
<dbReference type="InterPro" id="IPR022711">
    <property type="entry name" value="RNase_Y_N"/>
</dbReference>
<comment type="function">
    <text evidence="5">Endoribonuclease that initiates mRNA decay.</text>
</comment>
<evidence type="ECO:0000313" key="9">
    <source>
        <dbReference type="EMBL" id="OGB90039.1"/>
    </source>
</evidence>
<dbReference type="NCBIfam" id="TIGR00277">
    <property type="entry name" value="HDIG"/>
    <property type="match status" value="1"/>
</dbReference>
<dbReference type="InterPro" id="IPR006675">
    <property type="entry name" value="HDIG_dom"/>
</dbReference>
<evidence type="ECO:0000256" key="3">
    <source>
        <dbReference type="ARBA" id="ARBA00022801"/>
    </source>
</evidence>
<protein>
    <recommendedName>
        <fullName evidence="5 6">Ribonuclease Y</fullName>
        <shortName evidence="5">RNase Y</shortName>
        <ecNumber evidence="5 6">3.1.-.-</ecNumber>
    </recommendedName>
</protein>
<evidence type="ECO:0000256" key="1">
    <source>
        <dbReference type="ARBA" id="ARBA00022722"/>
    </source>
</evidence>
<dbReference type="NCBIfam" id="TIGR03319">
    <property type="entry name" value="RNase_Y"/>
    <property type="match status" value="1"/>
</dbReference>
<dbReference type="Pfam" id="PF00013">
    <property type="entry name" value="KH_1"/>
    <property type="match status" value="1"/>
</dbReference>
<feature type="coiled-coil region" evidence="7">
    <location>
        <begin position="28"/>
        <end position="165"/>
    </location>
</feature>
<evidence type="ECO:0000313" key="10">
    <source>
        <dbReference type="Proteomes" id="UP000178724"/>
    </source>
</evidence>
<dbReference type="CDD" id="cd00077">
    <property type="entry name" value="HDc"/>
    <property type="match status" value="1"/>
</dbReference>
<dbReference type="AlphaFoldDB" id="A0A1F4Q2E4"/>
<evidence type="ECO:0000256" key="6">
    <source>
        <dbReference type="NCBIfam" id="TIGR03319"/>
    </source>
</evidence>
<dbReference type="InterPro" id="IPR004087">
    <property type="entry name" value="KH_dom"/>
</dbReference>
<dbReference type="Gene3D" id="1.10.3210.10">
    <property type="entry name" value="Hypothetical protein af1432"/>
    <property type="match status" value="1"/>
</dbReference>
<comment type="caution">
    <text evidence="9">The sequence shown here is derived from an EMBL/GenBank/DDBJ whole genome shotgun (WGS) entry which is preliminary data.</text>
</comment>
<keyword evidence="2 5" id="KW-0255">Endonuclease</keyword>
<dbReference type="Pfam" id="PF01966">
    <property type="entry name" value="HD"/>
    <property type="match status" value="1"/>
</dbReference>
<dbReference type="PROSITE" id="PS51831">
    <property type="entry name" value="HD"/>
    <property type="match status" value="1"/>
</dbReference>
<keyword evidence="5" id="KW-1133">Transmembrane helix</keyword>
<keyword evidence="5" id="KW-0472">Membrane</keyword>
<dbReference type="InterPro" id="IPR006674">
    <property type="entry name" value="HD_domain"/>
</dbReference>
<dbReference type="GO" id="GO:0003723">
    <property type="term" value="F:RNA binding"/>
    <property type="evidence" value="ECO:0007669"/>
    <property type="project" value="UniProtKB-UniRule"/>
</dbReference>
<keyword evidence="5" id="KW-0812">Transmembrane</keyword>
<dbReference type="PANTHER" id="PTHR12826">
    <property type="entry name" value="RIBONUCLEASE Y"/>
    <property type="match status" value="1"/>
</dbReference>
<name>A0A1F4Q2E4_UNCSA</name>
<evidence type="ECO:0000256" key="7">
    <source>
        <dbReference type="SAM" id="Coils"/>
    </source>
</evidence>
<dbReference type="EMBL" id="METM01000016">
    <property type="protein sequence ID" value="OGB90039.1"/>
    <property type="molecule type" value="Genomic_DNA"/>
</dbReference>
<proteinExistence type="inferred from homology"/>
<comment type="similarity">
    <text evidence="5">Belongs to the RNase Y family.</text>
</comment>
<dbReference type="SMART" id="SM00471">
    <property type="entry name" value="HDc"/>
    <property type="match status" value="1"/>
</dbReference>
<dbReference type="FunFam" id="1.10.3210.10:FF:000013">
    <property type="entry name" value="Ribonuclease Y"/>
    <property type="match status" value="1"/>
</dbReference>
<dbReference type="Proteomes" id="UP000178724">
    <property type="component" value="Unassembled WGS sequence"/>
</dbReference>
<comment type="subcellular location">
    <subcellularLocation>
        <location evidence="5">Cell membrane</location>
        <topology evidence="5">Single-pass membrane protein</topology>
    </subcellularLocation>
</comment>
<dbReference type="InterPro" id="IPR003607">
    <property type="entry name" value="HD/PDEase_dom"/>
</dbReference>
<dbReference type="EC" id="3.1.-.-" evidence="5 6"/>
<dbReference type="InterPro" id="IPR017705">
    <property type="entry name" value="Ribonuclease_Y"/>
</dbReference>
<keyword evidence="3 5" id="KW-0378">Hydrolase</keyword>
<dbReference type="InterPro" id="IPR004088">
    <property type="entry name" value="KH_dom_type_1"/>
</dbReference>
<dbReference type="SMART" id="SM00322">
    <property type="entry name" value="KH"/>
    <property type="match status" value="1"/>
</dbReference>
<keyword evidence="4 5" id="KW-0694">RNA-binding</keyword>
<dbReference type="GO" id="GO:0005886">
    <property type="term" value="C:plasma membrane"/>
    <property type="evidence" value="ECO:0007669"/>
    <property type="project" value="UniProtKB-SubCell"/>
</dbReference>
<dbReference type="HAMAP" id="MF_00335">
    <property type="entry name" value="RNase_Y"/>
    <property type="match status" value="1"/>
</dbReference>